<dbReference type="Gene3D" id="3.30.160.40">
    <property type="entry name" value="Porphobilinogen deaminase, C-terminal domain"/>
    <property type="match status" value="1"/>
</dbReference>
<feature type="modified residue" description="S-(dipyrrolylmethanemethyl)cysteine" evidence="7">
    <location>
        <position position="242"/>
    </location>
</feature>
<dbReference type="RefSeq" id="WP_349143611.1">
    <property type="nucleotide sequence ID" value="NZ_JBBMFC010000002.1"/>
</dbReference>
<dbReference type="SUPFAM" id="SSF54782">
    <property type="entry name" value="Porphobilinogen deaminase (hydroxymethylbilane synthase), C-terminal domain"/>
    <property type="match status" value="1"/>
</dbReference>
<comment type="function">
    <text evidence="1 7">Tetrapolymerization of the monopyrrole PBG into the hydroxymethylbilane pre-uroporphyrinogen in several discrete steps.</text>
</comment>
<dbReference type="SUPFAM" id="SSF69618">
    <property type="entry name" value="HemD-like"/>
    <property type="match status" value="1"/>
</dbReference>
<proteinExistence type="inferred from homology"/>
<evidence type="ECO:0000256" key="2">
    <source>
        <dbReference type="ARBA" id="ARBA00022603"/>
    </source>
</evidence>
<evidence type="ECO:0000256" key="3">
    <source>
        <dbReference type="ARBA" id="ARBA00022679"/>
    </source>
</evidence>
<dbReference type="EC" id="2.5.1.61" evidence="7"/>
<comment type="similarity">
    <text evidence="7">Belongs to the HMBS family.</text>
</comment>
<evidence type="ECO:0000256" key="5">
    <source>
        <dbReference type="ARBA" id="ARBA00023244"/>
    </source>
</evidence>
<dbReference type="InterPro" id="IPR014777">
    <property type="entry name" value="4pyrrole_Mease_sub1"/>
</dbReference>
<dbReference type="Pfam" id="PF03900">
    <property type="entry name" value="Porphobil_deamC"/>
    <property type="match status" value="1"/>
</dbReference>
<comment type="subunit">
    <text evidence="7">Monomer.</text>
</comment>
<dbReference type="InterPro" id="IPR014776">
    <property type="entry name" value="4pyrrole_Mease_sub2"/>
</dbReference>
<dbReference type="InterPro" id="IPR022418">
    <property type="entry name" value="Porphobilinogen_deaminase_C"/>
</dbReference>
<name>A0ABV1HZK6_9FIRM</name>
<evidence type="ECO:0000259" key="8">
    <source>
        <dbReference type="Pfam" id="PF00590"/>
    </source>
</evidence>
<keyword evidence="5 7" id="KW-0627">Porphyrin biosynthesis</keyword>
<dbReference type="InterPro" id="IPR000878">
    <property type="entry name" value="4pyrrol_Mease"/>
</dbReference>
<dbReference type="Pfam" id="PF01379">
    <property type="entry name" value="Porphobil_deam"/>
    <property type="match status" value="1"/>
</dbReference>
<keyword evidence="3 7" id="KW-0808">Transferase</keyword>
<evidence type="ECO:0000313" key="13">
    <source>
        <dbReference type="Proteomes" id="UP001470288"/>
    </source>
</evidence>
<sequence length="799" mass="87535">MQKTIRIGTRKSKLALVQTHMVEKMILEAFPDLKIEVCEMSTKGDELLDRSLLSFGGKGVFTQELEAALLQGQIDLAVHSAKDMPMEFPEGLGIGAVLRRGPVEDVIVTKDGTLLKDLKPGSVVGTGSLRRELQIKKINPLIRVKLIRGNVQTRLRKLEEGQYDAIVLAAAGLDRLELSDENQWKFEHLSSEVCLPAAGQAILAVESRNGDLRKVLNAIHDKRAWVELCAERAFLKAIGGSCNAPAAGLAHLDENGVLQMDALFAPDQKHYRRVSGTLETGFDGNKGVCLGEELAEKLMQGKVWLVGAGPGNMDLVTQKCLRCIRQADVIIYDSLATDSLLNEARMDAELIYAGKRADHHHLRQWETNALLIEKAKEGKNVVRLKGGDPFIFGRGGEEAQELRAAGIEYEIVCGVSSCYGAPAYAGIPVTHRDHASSFHVITGHEGNHKSGTVLDYATLAKEEGTLVFLMGLKNLPSIASNLIANGKDPKTPAAVIQEGTTARQRVVTGTLERIAEIAEEEQIKTPAITVVGDVVTLQKEIKWVDSKPLYGTRVLVTATEQMSRHLCEVLEEEGAEAVAFSLIETEPLHTEAIEKMAEEVESYSWIVLTSNNGVRIFFDALRKQGKDVRSLADLKFAVIGAATKEELEKHGIFADFVPSRYSSRELAAEWIPTLRADEKVLLARAEEASEELSDALKEAGIDYEDVALYHTAVDQRKSEELNRILPQVDYVTLCSASAVRAYVSMLDEVGRQSDPRIICIGPVTERAAKAAGLTVHQSAVVYTAEGIKDVLLYDKRVVK</sequence>
<keyword evidence="2" id="KW-0489">Methyltransferase</keyword>
<dbReference type="EMBL" id="JBBMFC010000002">
    <property type="protein sequence ID" value="MEQ2577585.1"/>
    <property type="molecule type" value="Genomic_DNA"/>
</dbReference>
<evidence type="ECO:0000256" key="7">
    <source>
        <dbReference type="HAMAP-Rule" id="MF_00260"/>
    </source>
</evidence>
<evidence type="ECO:0000313" key="12">
    <source>
        <dbReference type="EMBL" id="MEQ2577585.1"/>
    </source>
</evidence>
<dbReference type="GO" id="GO:0004418">
    <property type="term" value="F:hydroxymethylbilane synthase activity"/>
    <property type="evidence" value="ECO:0007669"/>
    <property type="project" value="UniProtKB-EC"/>
</dbReference>
<dbReference type="NCBIfam" id="TIGR00212">
    <property type="entry name" value="hemC"/>
    <property type="match status" value="1"/>
</dbReference>
<keyword evidence="13" id="KW-1185">Reference proteome</keyword>
<dbReference type="Proteomes" id="UP001470288">
    <property type="component" value="Unassembled WGS sequence"/>
</dbReference>
<dbReference type="InterPro" id="IPR035996">
    <property type="entry name" value="4pyrrol_Methylase_sf"/>
</dbReference>
<evidence type="ECO:0000259" key="10">
    <source>
        <dbReference type="Pfam" id="PF02602"/>
    </source>
</evidence>
<dbReference type="CDD" id="cd11642">
    <property type="entry name" value="SUMT"/>
    <property type="match status" value="1"/>
</dbReference>
<dbReference type="Pfam" id="PF02602">
    <property type="entry name" value="HEM4"/>
    <property type="match status" value="1"/>
</dbReference>
<evidence type="ECO:0000259" key="11">
    <source>
        <dbReference type="Pfam" id="PF03900"/>
    </source>
</evidence>
<dbReference type="PANTHER" id="PTHR45790">
    <property type="entry name" value="SIROHEME SYNTHASE-RELATED"/>
    <property type="match status" value="1"/>
</dbReference>
<dbReference type="PRINTS" id="PR00151">
    <property type="entry name" value="PORPHBDMNASE"/>
</dbReference>
<feature type="domain" description="Porphobilinogen deaminase C-terminal" evidence="11">
    <location>
        <begin position="227"/>
        <end position="299"/>
    </location>
</feature>
<feature type="domain" description="Porphobilinogen deaminase N-terminal" evidence="9">
    <location>
        <begin position="5"/>
        <end position="211"/>
    </location>
</feature>
<dbReference type="SUPFAM" id="SSF53790">
    <property type="entry name" value="Tetrapyrrole methylase"/>
    <property type="match status" value="1"/>
</dbReference>
<dbReference type="Pfam" id="PF00590">
    <property type="entry name" value="TP_methylase"/>
    <property type="match status" value="1"/>
</dbReference>
<dbReference type="InterPro" id="IPR000860">
    <property type="entry name" value="HemC"/>
</dbReference>
<dbReference type="InterPro" id="IPR006366">
    <property type="entry name" value="CobA/CysG_C"/>
</dbReference>
<comment type="catalytic activity">
    <reaction evidence="6 7">
        <text>4 porphobilinogen + H2O = hydroxymethylbilane + 4 NH4(+)</text>
        <dbReference type="Rhea" id="RHEA:13185"/>
        <dbReference type="ChEBI" id="CHEBI:15377"/>
        <dbReference type="ChEBI" id="CHEBI:28938"/>
        <dbReference type="ChEBI" id="CHEBI:57845"/>
        <dbReference type="ChEBI" id="CHEBI:58126"/>
        <dbReference type="EC" id="2.5.1.61"/>
    </reaction>
</comment>
<dbReference type="NCBIfam" id="NF004790">
    <property type="entry name" value="PRK06136.1"/>
    <property type="match status" value="1"/>
</dbReference>
<comment type="cofactor">
    <cofactor evidence="7">
        <name>dipyrromethane</name>
        <dbReference type="ChEBI" id="CHEBI:60342"/>
    </cofactor>
    <text evidence="7">Binds 1 dipyrromethane group covalently.</text>
</comment>
<dbReference type="Gene3D" id="3.30.950.10">
    <property type="entry name" value="Methyltransferase, Cobalt-precorrin-4 Transmethylase, Domain 2"/>
    <property type="match status" value="1"/>
</dbReference>
<dbReference type="PANTHER" id="PTHR45790:SF3">
    <property type="entry name" value="S-ADENOSYL-L-METHIONINE-DEPENDENT UROPORPHYRINOGEN III METHYLTRANSFERASE, CHLOROPLASTIC"/>
    <property type="match status" value="1"/>
</dbReference>
<feature type="domain" description="Tetrapyrrole methylase" evidence="8">
    <location>
        <begin position="302"/>
        <end position="514"/>
    </location>
</feature>
<dbReference type="InterPro" id="IPR003754">
    <property type="entry name" value="4pyrrol_synth_uPrphyn_synth"/>
</dbReference>
<dbReference type="Gene3D" id="3.40.1010.10">
    <property type="entry name" value="Cobalt-precorrin-4 Transmethylase, Domain 1"/>
    <property type="match status" value="1"/>
</dbReference>
<dbReference type="CDD" id="cd06578">
    <property type="entry name" value="HemD"/>
    <property type="match status" value="1"/>
</dbReference>
<feature type="domain" description="Tetrapyrrole biosynthesis uroporphyrinogen III synthase" evidence="10">
    <location>
        <begin position="568"/>
        <end position="786"/>
    </location>
</feature>
<dbReference type="Gene3D" id="3.40.50.10090">
    <property type="match status" value="2"/>
</dbReference>
<dbReference type="HAMAP" id="MF_00260">
    <property type="entry name" value="Porphobil_deam"/>
    <property type="match status" value="1"/>
</dbReference>
<evidence type="ECO:0000256" key="1">
    <source>
        <dbReference type="ARBA" id="ARBA00002869"/>
    </source>
</evidence>
<comment type="miscellaneous">
    <text evidence="7">The porphobilinogen subunits are added to the dipyrromethane group.</text>
</comment>
<accession>A0ABV1HZK6</accession>
<dbReference type="InterPro" id="IPR036108">
    <property type="entry name" value="4pyrrol_syn_uPrphyn_synt_sf"/>
</dbReference>
<evidence type="ECO:0000256" key="6">
    <source>
        <dbReference type="ARBA" id="ARBA00048169"/>
    </source>
</evidence>
<evidence type="ECO:0000256" key="4">
    <source>
        <dbReference type="ARBA" id="ARBA00022691"/>
    </source>
</evidence>
<reference evidence="12 13" key="1">
    <citation type="submission" date="2024-03" db="EMBL/GenBank/DDBJ databases">
        <title>Human intestinal bacterial collection.</title>
        <authorList>
            <person name="Pauvert C."/>
            <person name="Hitch T.C.A."/>
            <person name="Clavel T."/>
        </authorList>
    </citation>
    <scope>NUCLEOTIDE SEQUENCE [LARGE SCALE GENOMIC DNA]</scope>
    <source>
        <strain evidence="12 13">CLA-AA-H78B</strain>
    </source>
</reference>
<comment type="caution">
    <text evidence="12">The sequence shown here is derived from an EMBL/GenBank/DDBJ whole genome shotgun (WGS) entry which is preliminary data.</text>
</comment>
<dbReference type="InterPro" id="IPR050161">
    <property type="entry name" value="Siro_Cobalamin_biosynth"/>
</dbReference>
<dbReference type="InterPro" id="IPR036803">
    <property type="entry name" value="Porphobilinogen_deaminase_C_sf"/>
</dbReference>
<gene>
    <name evidence="7 12" type="primary">hemC</name>
    <name evidence="12" type="ORF">WMO62_01860</name>
</gene>
<protein>
    <recommendedName>
        <fullName evidence="7">Porphobilinogen deaminase</fullName>
        <shortName evidence="7">PBG</shortName>
        <ecNumber evidence="7">2.5.1.61</ecNumber>
    </recommendedName>
    <alternativeName>
        <fullName evidence="7">Hydroxymethylbilane synthase</fullName>
        <shortName evidence="7">HMBS</shortName>
    </alternativeName>
    <alternativeName>
        <fullName evidence="7">Pre-uroporphyrinogen synthase</fullName>
    </alternativeName>
</protein>
<evidence type="ECO:0000259" key="9">
    <source>
        <dbReference type="Pfam" id="PF01379"/>
    </source>
</evidence>
<dbReference type="SUPFAM" id="SSF53850">
    <property type="entry name" value="Periplasmic binding protein-like II"/>
    <property type="match status" value="1"/>
</dbReference>
<dbReference type="Gene3D" id="3.40.190.10">
    <property type="entry name" value="Periplasmic binding protein-like II"/>
    <property type="match status" value="2"/>
</dbReference>
<dbReference type="InterPro" id="IPR022417">
    <property type="entry name" value="Porphobilin_deaminase_N"/>
</dbReference>
<keyword evidence="4" id="KW-0949">S-adenosyl-L-methionine</keyword>
<dbReference type="NCBIfam" id="TIGR01469">
    <property type="entry name" value="cobA_cysG_Cterm"/>
    <property type="match status" value="1"/>
</dbReference>
<organism evidence="12 13">
    <name type="scientific">Hominiventricola aquisgranensis</name>
    <dbReference type="NCBI Taxonomy" id="3133164"/>
    <lineage>
        <taxon>Bacteria</taxon>
        <taxon>Bacillati</taxon>
        <taxon>Bacillota</taxon>
        <taxon>Clostridia</taxon>
        <taxon>Lachnospirales</taxon>
        <taxon>Lachnospiraceae</taxon>
        <taxon>Hominiventricola</taxon>
    </lineage>
</organism>